<dbReference type="SUPFAM" id="SSF57716">
    <property type="entry name" value="Glucocorticoid receptor-like (DNA-binding domain)"/>
    <property type="match status" value="1"/>
</dbReference>
<keyword evidence="8" id="KW-0804">Transcription</keyword>
<evidence type="ECO:0000313" key="17">
    <source>
        <dbReference type="Proteomes" id="UP000019118"/>
    </source>
</evidence>
<dbReference type="InterPro" id="IPR036236">
    <property type="entry name" value="Znf_C2H2_sf"/>
</dbReference>
<evidence type="ECO:0000256" key="7">
    <source>
        <dbReference type="ARBA" id="ARBA00023125"/>
    </source>
</evidence>
<dbReference type="AlphaFoldDB" id="A0AAR5QFX2"/>
<feature type="domain" description="C2H2-type" evidence="14">
    <location>
        <begin position="361"/>
        <end position="388"/>
    </location>
</feature>
<dbReference type="EnsemblMetazoa" id="XM_019916557.1">
    <property type="protein sequence ID" value="XP_019772116.1"/>
    <property type="gene ID" value="LOC109545714"/>
</dbReference>
<evidence type="ECO:0000256" key="1">
    <source>
        <dbReference type="ARBA" id="ARBA00004123"/>
    </source>
</evidence>
<reference evidence="17" key="1">
    <citation type="journal article" date="2013" name="Genome Biol.">
        <title>Draft genome of the mountain pine beetle, Dendroctonus ponderosae Hopkins, a major forest pest.</title>
        <authorList>
            <person name="Keeling C.I."/>
            <person name="Yuen M.M."/>
            <person name="Liao N.Y."/>
            <person name="Docking T.R."/>
            <person name="Chan S.K."/>
            <person name="Taylor G.A."/>
            <person name="Palmquist D.L."/>
            <person name="Jackman S.D."/>
            <person name="Nguyen A."/>
            <person name="Li M."/>
            <person name="Henderson H."/>
            <person name="Janes J.K."/>
            <person name="Zhao Y."/>
            <person name="Pandoh P."/>
            <person name="Moore R."/>
            <person name="Sperling F.A."/>
            <person name="Huber D.P."/>
            <person name="Birol I."/>
            <person name="Jones S.J."/>
            <person name="Bohlmann J."/>
        </authorList>
    </citation>
    <scope>NUCLEOTIDE SEQUENCE</scope>
</reference>
<dbReference type="SMART" id="SM00868">
    <property type="entry name" value="zf-AD"/>
    <property type="match status" value="1"/>
</dbReference>
<dbReference type="PANTHER" id="PTHR24388:SF79">
    <property type="entry name" value="C2H2-TYPE DOMAIN-CONTAINING PROTEIN"/>
    <property type="match status" value="1"/>
</dbReference>
<feature type="region of interest" description="Disordered" evidence="13">
    <location>
        <begin position="214"/>
        <end position="243"/>
    </location>
</feature>
<reference evidence="16" key="2">
    <citation type="submission" date="2024-08" db="UniProtKB">
        <authorList>
            <consortium name="EnsemblMetazoa"/>
        </authorList>
    </citation>
    <scope>IDENTIFICATION</scope>
</reference>
<organism evidence="16 17">
    <name type="scientific">Dendroctonus ponderosae</name>
    <name type="common">Mountain pine beetle</name>
    <dbReference type="NCBI Taxonomy" id="77166"/>
    <lineage>
        <taxon>Eukaryota</taxon>
        <taxon>Metazoa</taxon>
        <taxon>Ecdysozoa</taxon>
        <taxon>Arthropoda</taxon>
        <taxon>Hexapoda</taxon>
        <taxon>Insecta</taxon>
        <taxon>Pterygota</taxon>
        <taxon>Neoptera</taxon>
        <taxon>Endopterygota</taxon>
        <taxon>Coleoptera</taxon>
        <taxon>Polyphaga</taxon>
        <taxon>Cucujiformia</taxon>
        <taxon>Curculionidae</taxon>
        <taxon>Scolytinae</taxon>
        <taxon>Dendroctonus</taxon>
    </lineage>
</organism>
<dbReference type="RefSeq" id="XP_019772113.1">
    <property type="nucleotide sequence ID" value="XM_019916554.2"/>
</dbReference>
<sequence length="501" mass="57076">MKVSEYSNQKLMMEELDFEKICRICLHQGTMMSLFKVSMFKKMMAIASVQVWPNDGLPAQICSRCASKLYIAFQLKKQCESSDTKLRLYQAAMPPEEEKVVDESQPSKISNNNVSDKLEVEPHSIYIQANNSSMMANFKPEEPNYDHFLMVNPSTDSYSVPYANLSSSNSQVQVPTYTMSEHLVYNENSYRMSNQPLQTKLEVQPTQLMPMEINTPPPPIQPDPIETKETDTSEKDSNNKEGQEGKVCTVCGKTFSTTSKLNRHTKIHSRLPTDLPHQCPICLKRFRHTGNYKMHLRIHNNERPFTCPICSMGCRQSQDLEKHLRTHTGERPHKCSFCPKAFATSSNLSAHIRIHTGERPYVCCICQKAFCQSNELTKHMRGHTGEKTHICDICKKGFNGSSGLLTHRRLHTGERPYVCSHCNKSFASSTCLYSHIKIHKNALPLKCTQCDQSFKTLLNLNDHIATEHKVGELIICKICDSAFAKVNEYIQHMKSHDEVDS</sequence>
<keyword evidence="2 12" id="KW-0479">Metal-binding</keyword>
<dbReference type="PROSITE" id="PS00028">
    <property type="entry name" value="ZINC_FINGER_C2H2_1"/>
    <property type="match status" value="8"/>
</dbReference>
<feature type="domain" description="C2H2-type" evidence="14">
    <location>
        <begin position="389"/>
        <end position="416"/>
    </location>
</feature>
<dbReference type="Pfam" id="PF00096">
    <property type="entry name" value="zf-C2H2"/>
    <property type="match status" value="8"/>
</dbReference>
<evidence type="ECO:0000256" key="5">
    <source>
        <dbReference type="ARBA" id="ARBA00022833"/>
    </source>
</evidence>
<keyword evidence="7" id="KW-0238">DNA-binding</keyword>
<evidence type="ECO:0000256" key="12">
    <source>
        <dbReference type="PROSITE-ProRule" id="PRU01263"/>
    </source>
</evidence>
<dbReference type="InterPro" id="IPR012934">
    <property type="entry name" value="Znf_AD"/>
</dbReference>
<dbReference type="Pfam" id="PF07776">
    <property type="entry name" value="zf-AD"/>
    <property type="match status" value="1"/>
</dbReference>
<dbReference type="InterPro" id="IPR013087">
    <property type="entry name" value="Znf_C2H2_type"/>
</dbReference>
<feature type="binding site" evidence="12">
    <location>
        <position position="62"/>
    </location>
    <ligand>
        <name>Zn(2+)</name>
        <dbReference type="ChEBI" id="CHEBI:29105"/>
    </ligand>
</feature>
<feature type="domain" description="C2H2-type" evidence="14">
    <location>
        <begin position="305"/>
        <end position="332"/>
    </location>
</feature>
<comment type="subcellular location">
    <subcellularLocation>
        <location evidence="1">Nucleus</location>
    </subcellularLocation>
</comment>
<dbReference type="InterPro" id="IPR050527">
    <property type="entry name" value="Snail/Krueppel_Znf"/>
</dbReference>
<dbReference type="EnsemblMetazoa" id="XM_019916554.1">
    <property type="protein sequence ID" value="XP_019772113.1"/>
    <property type="gene ID" value="LOC109545714"/>
</dbReference>
<evidence type="ECO:0000256" key="4">
    <source>
        <dbReference type="ARBA" id="ARBA00022771"/>
    </source>
</evidence>
<dbReference type="SMART" id="SM00355">
    <property type="entry name" value="ZnF_C2H2"/>
    <property type="match status" value="9"/>
</dbReference>
<feature type="binding site" evidence="12">
    <location>
        <position position="65"/>
    </location>
    <ligand>
        <name>Zn(2+)</name>
        <dbReference type="ChEBI" id="CHEBI:29105"/>
    </ligand>
</feature>
<evidence type="ECO:0000256" key="11">
    <source>
        <dbReference type="PROSITE-ProRule" id="PRU00042"/>
    </source>
</evidence>
<feature type="domain" description="C2H2-type" evidence="14">
    <location>
        <begin position="333"/>
        <end position="360"/>
    </location>
</feature>
<keyword evidence="3" id="KW-0677">Repeat</keyword>
<dbReference type="FunFam" id="3.30.160.60:FF:000450">
    <property type="entry name" value="PR domain zinc finger protein 14"/>
    <property type="match status" value="1"/>
</dbReference>
<feature type="binding site" evidence="12">
    <location>
        <position position="22"/>
    </location>
    <ligand>
        <name>Zn(2+)</name>
        <dbReference type="ChEBI" id="CHEBI:29105"/>
    </ligand>
</feature>
<dbReference type="GeneID" id="109545714"/>
<comment type="similarity">
    <text evidence="10">Belongs to the snail C2H2-type zinc-finger protein family.</text>
</comment>
<evidence type="ECO:0000256" key="13">
    <source>
        <dbReference type="SAM" id="MobiDB-lite"/>
    </source>
</evidence>
<dbReference type="FunFam" id="3.30.160.60:FF:000446">
    <property type="entry name" value="Zinc finger protein"/>
    <property type="match status" value="1"/>
</dbReference>
<dbReference type="GO" id="GO:0008270">
    <property type="term" value="F:zinc ion binding"/>
    <property type="evidence" value="ECO:0007669"/>
    <property type="project" value="UniProtKB-UniRule"/>
</dbReference>
<evidence type="ECO:0000313" key="16">
    <source>
        <dbReference type="EnsemblMetazoa" id="XP_019772115.1"/>
    </source>
</evidence>
<dbReference type="PANTHER" id="PTHR24388">
    <property type="entry name" value="ZINC FINGER PROTEIN"/>
    <property type="match status" value="1"/>
</dbReference>
<feature type="domain" description="C2H2-type" evidence="14">
    <location>
        <begin position="246"/>
        <end position="273"/>
    </location>
</feature>
<feature type="compositionally biased region" description="Basic and acidic residues" evidence="13">
    <location>
        <begin position="225"/>
        <end position="243"/>
    </location>
</feature>
<keyword evidence="4 11" id="KW-0863">Zinc-finger</keyword>
<dbReference type="FunFam" id="3.30.160.60:FF:002349">
    <property type="entry name" value="Zinc finger and BTB domain-containing 40"/>
    <property type="match status" value="1"/>
</dbReference>
<evidence type="ECO:0000256" key="3">
    <source>
        <dbReference type="ARBA" id="ARBA00022737"/>
    </source>
</evidence>
<feature type="domain" description="C2H2-type" evidence="14">
    <location>
        <begin position="417"/>
        <end position="444"/>
    </location>
</feature>
<evidence type="ECO:0000256" key="6">
    <source>
        <dbReference type="ARBA" id="ARBA00023015"/>
    </source>
</evidence>
<evidence type="ECO:0000256" key="9">
    <source>
        <dbReference type="ARBA" id="ARBA00023242"/>
    </source>
</evidence>
<dbReference type="GO" id="GO:0005634">
    <property type="term" value="C:nucleus"/>
    <property type="evidence" value="ECO:0007669"/>
    <property type="project" value="UniProtKB-SubCell"/>
</dbReference>
<evidence type="ECO:0000256" key="2">
    <source>
        <dbReference type="ARBA" id="ARBA00022723"/>
    </source>
</evidence>
<dbReference type="RefSeq" id="XP_019772115.1">
    <property type="nucleotide sequence ID" value="XM_019916556.2"/>
</dbReference>
<name>A0AAR5QFX2_DENPD</name>
<dbReference type="KEGG" id="dpa:109545714"/>
<evidence type="ECO:0008006" key="18">
    <source>
        <dbReference type="Google" id="ProtNLM"/>
    </source>
</evidence>
<evidence type="ECO:0000259" key="15">
    <source>
        <dbReference type="PROSITE" id="PS51915"/>
    </source>
</evidence>
<protein>
    <recommendedName>
        <fullName evidence="18">Protein krueppel</fullName>
    </recommendedName>
</protein>
<dbReference type="SUPFAM" id="SSF57667">
    <property type="entry name" value="beta-beta-alpha zinc fingers"/>
    <property type="match status" value="5"/>
</dbReference>
<dbReference type="PROSITE" id="PS51915">
    <property type="entry name" value="ZAD"/>
    <property type="match status" value="1"/>
</dbReference>
<keyword evidence="5 12" id="KW-0862">Zinc</keyword>
<dbReference type="RefSeq" id="XP_048520469.1">
    <property type="nucleotide sequence ID" value="XM_048664512.1"/>
</dbReference>
<keyword evidence="9" id="KW-0539">Nucleus</keyword>
<accession>A0AAR5QFX2</accession>
<evidence type="ECO:0000256" key="10">
    <source>
        <dbReference type="ARBA" id="ARBA00037948"/>
    </source>
</evidence>
<evidence type="ECO:0000259" key="14">
    <source>
        <dbReference type="PROSITE" id="PS50157"/>
    </source>
</evidence>
<feature type="domain" description="C2H2-type" evidence="14">
    <location>
        <begin position="277"/>
        <end position="304"/>
    </location>
</feature>
<dbReference type="GO" id="GO:0000981">
    <property type="term" value="F:DNA-binding transcription factor activity, RNA polymerase II-specific"/>
    <property type="evidence" value="ECO:0007669"/>
    <property type="project" value="TreeGrafter"/>
</dbReference>
<dbReference type="EnsemblMetazoa" id="XM_019916556.1">
    <property type="protein sequence ID" value="XP_019772115.1"/>
    <property type="gene ID" value="LOC109545714"/>
</dbReference>
<dbReference type="FunFam" id="3.30.160.60:FF:000512">
    <property type="entry name" value="zinc finger protein 197 isoform X1"/>
    <property type="match status" value="1"/>
</dbReference>
<dbReference type="GO" id="GO:0000978">
    <property type="term" value="F:RNA polymerase II cis-regulatory region sequence-specific DNA binding"/>
    <property type="evidence" value="ECO:0007669"/>
    <property type="project" value="TreeGrafter"/>
</dbReference>
<evidence type="ECO:0000256" key="8">
    <source>
        <dbReference type="ARBA" id="ARBA00023163"/>
    </source>
</evidence>
<dbReference type="Gene3D" id="3.30.160.60">
    <property type="entry name" value="Classic Zinc Finger"/>
    <property type="match status" value="8"/>
</dbReference>
<dbReference type="FunFam" id="3.30.160.60:FF:000072">
    <property type="entry name" value="zinc finger protein 143 isoform X1"/>
    <property type="match status" value="1"/>
</dbReference>
<keyword evidence="6" id="KW-0805">Transcription regulation</keyword>
<feature type="domain" description="C2H2-type" evidence="14">
    <location>
        <begin position="474"/>
        <end position="501"/>
    </location>
</feature>
<feature type="binding site" evidence="12">
    <location>
        <position position="25"/>
    </location>
    <ligand>
        <name>Zn(2+)</name>
        <dbReference type="ChEBI" id="CHEBI:29105"/>
    </ligand>
</feature>
<feature type="domain" description="ZAD" evidence="15">
    <location>
        <begin position="20"/>
        <end position="89"/>
    </location>
</feature>
<dbReference type="Proteomes" id="UP000019118">
    <property type="component" value="Unassembled WGS sequence"/>
</dbReference>
<keyword evidence="17" id="KW-1185">Reference proteome</keyword>
<dbReference type="EnsemblMetazoa" id="XM_019916555.1">
    <property type="protein sequence ID" value="XP_019772114.1"/>
    <property type="gene ID" value="LOC109545714"/>
</dbReference>
<proteinExistence type="inferred from homology"/>
<dbReference type="RefSeq" id="XP_019772116.1">
    <property type="nucleotide sequence ID" value="XM_019916557.2"/>
</dbReference>
<dbReference type="FunFam" id="3.30.160.60:FF:000624">
    <property type="entry name" value="zinc finger protein 697"/>
    <property type="match status" value="1"/>
</dbReference>
<dbReference type="PROSITE" id="PS50157">
    <property type="entry name" value="ZINC_FINGER_C2H2_2"/>
    <property type="match status" value="8"/>
</dbReference>